<sequence length="365" mass="39993">MPKHTVLILRHFTVGGLERVLLSHVRLLTAAGHTLTVCVLDPGRDNALVHELPPGTRLVTAPRNRLRRAAYLHHLVRDTTVLLQFGDGRLYPSIRPALTSAHRVIRFCHSDYSHLRTRAKNALDRALTRSEDTIVAVGGRSTRFLLDDVQAPAHKVTTLTNAIEPRDPVQPDPHQPWAKHRPYVVAVQSLYPHKGHDALLRAHAHLTRTHPDLQLVVIGDGDQSIPLRALATTLGIADKVTWLGAVWHHDLVDRVLAGASAFVSMSRFEGVPISVLEARRHHLPLVLTDIPGHRDAADPTTRLVTVDDHEAFAQAVLDALAPDNPRPAGTTDLDLAWERYAEGFLAVVEGTGPATGSATPARSRG</sequence>
<evidence type="ECO:0000313" key="4">
    <source>
        <dbReference type="EMBL" id="WUO44336.1"/>
    </source>
</evidence>
<keyword evidence="4" id="KW-0328">Glycosyltransferase</keyword>
<dbReference type="Pfam" id="PF00534">
    <property type="entry name" value="Glycos_transf_1"/>
    <property type="match status" value="1"/>
</dbReference>
<evidence type="ECO:0000256" key="2">
    <source>
        <dbReference type="ARBA" id="ARBA00022679"/>
    </source>
</evidence>
<keyword evidence="5" id="KW-1185">Reference proteome</keyword>
<evidence type="ECO:0000256" key="1">
    <source>
        <dbReference type="ARBA" id="ARBA00021292"/>
    </source>
</evidence>
<name>A0ABZ1RC68_9ACTN</name>
<proteinExistence type="predicted"/>
<protein>
    <recommendedName>
        <fullName evidence="1">D-inositol 3-phosphate glycosyltransferase</fullName>
    </recommendedName>
</protein>
<organism evidence="4 5">
    <name type="scientific">Streptomyces goshikiensis</name>
    <dbReference type="NCBI Taxonomy" id="1942"/>
    <lineage>
        <taxon>Bacteria</taxon>
        <taxon>Bacillati</taxon>
        <taxon>Actinomycetota</taxon>
        <taxon>Actinomycetes</taxon>
        <taxon>Kitasatosporales</taxon>
        <taxon>Streptomycetaceae</taxon>
        <taxon>Streptomyces</taxon>
    </lineage>
</organism>
<dbReference type="GO" id="GO:0016757">
    <property type="term" value="F:glycosyltransferase activity"/>
    <property type="evidence" value="ECO:0007669"/>
    <property type="project" value="UniProtKB-KW"/>
</dbReference>
<evidence type="ECO:0000259" key="3">
    <source>
        <dbReference type="Pfam" id="PF00534"/>
    </source>
</evidence>
<keyword evidence="2 4" id="KW-0808">Transferase</keyword>
<dbReference type="Proteomes" id="UP001432075">
    <property type="component" value="Chromosome"/>
</dbReference>
<dbReference type="EMBL" id="CP108057">
    <property type="protein sequence ID" value="WUO44336.1"/>
    <property type="molecule type" value="Genomic_DNA"/>
</dbReference>
<dbReference type="InterPro" id="IPR001296">
    <property type="entry name" value="Glyco_trans_1"/>
</dbReference>
<dbReference type="PANTHER" id="PTHR12526:SF641">
    <property type="entry name" value="LIPOPOLYSACCHARIDE CORE BIOSYNTHESIS PROTEIN RFAG"/>
    <property type="match status" value="1"/>
</dbReference>
<dbReference type="SUPFAM" id="SSF53756">
    <property type="entry name" value="UDP-Glycosyltransferase/glycogen phosphorylase"/>
    <property type="match status" value="1"/>
</dbReference>
<feature type="domain" description="Glycosyl transferase family 1" evidence="3">
    <location>
        <begin position="176"/>
        <end position="321"/>
    </location>
</feature>
<reference evidence="4" key="1">
    <citation type="submission" date="2022-10" db="EMBL/GenBank/DDBJ databases">
        <title>The complete genomes of actinobacterial strains from the NBC collection.</title>
        <authorList>
            <person name="Joergensen T.S."/>
            <person name="Alvarez Arevalo M."/>
            <person name="Sterndorff E.B."/>
            <person name="Faurdal D."/>
            <person name="Vuksanovic O."/>
            <person name="Mourched A.-S."/>
            <person name="Charusanti P."/>
            <person name="Shaw S."/>
            <person name="Blin K."/>
            <person name="Weber T."/>
        </authorList>
    </citation>
    <scope>NUCLEOTIDE SEQUENCE</scope>
    <source>
        <strain evidence="4">NBC_00283</strain>
    </source>
</reference>
<accession>A0ABZ1RC68</accession>
<gene>
    <name evidence="4" type="ORF">OHU17_00050</name>
</gene>
<dbReference type="RefSeq" id="WP_328774794.1">
    <property type="nucleotide sequence ID" value="NZ_CP108057.1"/>
</dbReference>
<dbReference type="PANTHER" id="PTHR12526">
    <property type="entry name" value="GLYCOSYLTRANSFERASE"/>
    <property type="match status" value="1"/>
</dbReference>
<evidence type="ECO:0000313" key="5">
    <source>
        <dbReference type="Proteomes" id="UP001432075"/>
    </source>
</evidence>
<dbReference type="Gene3D" id="3.40.50.2000">
    <property type="entry name" value="Glycogen Phosphorylase B"/>
    <property type="match status" value="2"/>
</dbReference>